<dbReference type="Gene3D" id="3.50.70.10">
    <property type="match status" value="1"/>
</dbReference>
<organism evidence="11 12">
    <name type="scientific">Sanghuangporus baumii</name>
    <name type="common">Phellinus baumii</name>
    <dbReference type="NCBI Taxonomy" id="108892"/>
    <lineage>
        <taxon>Eukaryota</taxon>
        <taxon>Fungi</taxon>
        <taxon>Dikarya</taxon>
        <taxon>Basidiomycota</taxon>
        <taxon>Agaricomycotina</taxon>
        <taxon>Agaricomycetes</taxon>
        <taxon>Hymenochaetales</taxon>
        <taxon>Hymenochaetaceae</taxon>
        <taxon>Sanghuangporus</taxon>
    </lineage>
</organism>
<evidence type="ECO:0000256" key="1">
    <source>
        <dbReference type="ARBA" id="ARBA00004651"/>
    </source>
</evidence>
<keyword evidence="6 8" id="KW-0472">Membrane</keyword>
<dbReference type="SUPFAM" id="SSF54626">
    <property type="entry name" value="Chalcone isomerase"/>
    <property type="match status" value="1"/>
</dbReference>
<feature type="transmembrane region" description="Helical" evidence="8">
    <location>
        <begin position="759"/>
        <end position="779"/>
    </location>
</feature>
<feature type="transmembrane region" description="Helical" evidence="8">
    <location>
        <begin position="857"/>
        <end position="882"/>
    </location>
</feature>
<evidence type="ECO:0000259" key="10">
    <source>
        <dbReference type="Pfam" id="PF16035"/>
    </source>
</evidence>
<feature type="transmembrane region" description="Helical" evidence="8">
    <location>
        <begin position="488"/>
        <end position="504"/>
    </location>
</feature>
<keyword evidence="4 8" id="KW-0812">Transmembrane</keyword>
<gene>
    <name evidence="11" type="ORF">A7U60_g1097</name>
</gene>
<dbReference type="Proteomes" id="UP000757232">
    <property type="component" value="Unassembled WGS sequence"/>
</dbReference>
<keyword evidence="11" id="KW-0413">Isomerase</keyword>
<feature type="domain" description="Citrate transporter-like" evidence="9">
    <location>
        <begin position="416"/>
        <end position="673"/>
    </location>
</feature>
<dbReference type="GO" id="GO:0055085">
    <property type="term" value="P:transmembrane transport"/>
    <property type="evidence" value="ECO:0007669"/>
    <property type="project" value="InterPro"/>
</dbReference>
<reference evidence="11" key="1">
    <citation type="submission" date="2016-06" db="EMBL/GenBank/DDBJ databases">
        <title>Draft Genome sequence of the fungus Inonotus baumii.</title>
        <authorList>
            <person name="Zhu H."/>
            <person name="Lin W."/>
        </authorList>
    </citation>
    <scope>NUCLEOTIDE SEQUENCE</scope>
    <source>
        <strain evidence="11">821</strain>
    </source>
</reference>
<feature type="transmembrane region" description="Helical" evidence="8">
    <location>
        <begin position="335"/>
        <end position="356"/>
    </location>
</feature>
<dbReference type="Pfam" id="PF03600">
    <property type="entry name" value="CitMHS"/>
    <property type="match status" value="1"/>
</dbReference>
<dbReference type="PANTHER" id="PTHR43302">
    <property type="entry name" value="TRANSPORTER ARSB-RELATED"/>
    <property type="match status" value="1"/>
</dbReference>
<evidence type="ECO:0000256" key="8">
    <source>
        <dbReference type="SAM" id="Phobius"/>
    </source>
</evidence>
<evidence type="ECO:0000256" key="2">
    <source>
        <dbReference type="ARBA" id="ARBA00022448"/>
    </source>
</evidence>
<feature type="transmembrane region" description="Helical" evidence="8">
    <location>
        <begin position="407"/>
        <end position="428"/>
    </location>
</feature>
<feature type="transmembrane region" description="Helical" evidence="8">
    <location>
        <begin position="448"/>
        <end position="476"/>
    </location>
</feature>
<dbReference type="InterPro" id="IPR004680">
    <property type="entry name" value="Cit_transptr-like_dom"/>
</dbReference>
<dbReference type="Pfam" id="PF16035">
    <property type="entry name" value="Chalcone_2"/>
    <property type="match status" value="2"/>
</dbReference>
<evidence type="ECO:0000313" key="12">
    <source>
        <dbReference type="Proteomes" id="UP000757232"/>
    </source>
</evidence>
<evidence type="ECO:0000256" key="7">
    <source>
        <dbReference type="SAM" id="MobiDB-lite"/>
    </source>
</evidence>
<feature type="transmembrane region" description="Helical" evidence="8">
    <location>
        <begin position="903"/>
        <end position="923"/>
    </location>
</feature>
<feature type="domain" description="Chalcone isomerase" evidence="10">
    <location>
        <begin position="155"/>
        <end position="268"/>
    </location>
</feature>
<evidence type="ECO:0000313" key="11">
    <source>
        <dbReference type="EMBL" id="OCB91636.1"/>
    </source>
</evidence>
<dbReference type="OrthoDB" id="442352at2759"/>
<name>A0A9Q5NBZ8_SANBA</name>
<evidence type="ECO:0000256" key="4">
    <source>
        <dbReference type="ARBA" id="ARBA00022692"/>
    </source>
</evidence>
<dbReference type="InterPro" id="IPR036298">
    <property type="entry name" value="Chalcone_isomerase_sf"/>
</dbReference>
<dbReference type="GO" id="GO:0005886">
    <property type="term" value="C:plasma membrane"/>
    <property type="evidence" value="ECO:0007669"/>
    <property type="project" value="UniProtKB-SubCell"/>
</dbReference>
<keyword evidence="3" id="KW-1003">Cell membrane</keyword>
<proteinExistence type="predicted"/>
<dbReference type="GO" id="GO:0016872">
    <property type="term" value="F:intramolecular lyase activity"/>
    <property type="evidence" value="ECO:0007669"/>
    <property type="project" value="InterPro"/>
</dbReference>
<protein>
    <submittedName>
        <fullName evidence="11">Chalcone-flavanone isomerase</fullName>
    </submittedName>
</protein>
<comment type="subcellular location">
    <subcellularLocation>
        <location evidence="1">Cell membrane</location>
        <topology evidence="1">Multi-pass membrane protein</topology>
    </subcellularLocation>
</comment>
<sequence>MFRQLPLTLRTFARARSTRPCFRHFSSHAAPRTNWSAVWRRSGLLAAVSATGASIFLLQKRDKILLDAKPPAASELAKSGTEAVRKDPATGIEFPEALVIPSRVRLPPFQLVGLGVRTVSFVNLKVYSVAFYADLSNLKIPENLTPDEKIDFVISNTACVLRMIPTRNTSYSHLRDGFIRSVQSRLSSQLKSGEISTQEAEEAQSPIRKLKSMFPNTPLKKGRPLDILLLAPPKNPDEKRILIVRDLGSVENNWLAKEFVKIYFVGKGISPPVSLPALCDSNTVAKRSTVVIHSLTSDIVVQFSLDSVFYEKSCFVLSSFEFLTLPNMISNWRSIFALIVFLLTNLVGVFPLYMTIPLPASFASLTAKLAEILRLCIPSQTCCHLHPSLCKSDASTQHKRKIRWYRIAINFQTAPLVAVLLLLATRILDGHDVKEGIVGSDSSGIQPLDIMALFVSLAYLSISLDATGLFRFLAFWVVRKGGSSGRRLYLYLYIFFFISGIFVGNDPVVLFGTPFLAYFSRVSGIVPPTAWIFAQFATANMSSAVLPSSNLTNLVLTGAFSYSFISFAAHTILPTLSAATAVFPLLAFVLFTSTELVPREIDVVVLQHSVSESESASSRDMTSRHAPGDLTDKHGAIFGSILLGITLSVLIGTSPLEIPVWQVTVPPALIMLGRDIWHDRKMWTKGSEPESLEGGRLESNSPPDPIELQPFPKSGEMDAPQSDATERKDRSTLASYIQNIKRDTLPTVMGIIPRLPLSLVLFAFCMFILVQALTTWGWVEVFAGWWSAWIRVCTDNGTGSATVGAIGGMLLISTLLCNICGTNIGTTILLARVLQAWLDSSASSGTTVDPKVKLGSIFALALGTNFGAFTFSFSASLAGLLWQDTLRQKGIVVRQRQFAMLNLPIVGVAIVLATAVLVAEVYVTAR</sequence>
<dbReference type="InterPro" id="IPR016087">
    <property type="entry name" value="Chalcone_isomerase"/>
</dbReference>
<dbReference type="InterPro" id="IPR016088">
    <property type="entry name" value="Chalcone_isomerase_3-sand"/>
</dbReference>
<dbReference type="PANTHER" id="PTHR43302:SF5">
    <property type="entry name" value="TRANSPORTER ARSB-RELATED"/>
    <property type="match status" value="1"/>
</dbReference>
<keyword evidence="12" id="KW-1185">Reference proteome</keyword>
<evidence type="ECO:0000259" key="9">
    <source>
        <dbReference type="Pfam" id="PF03600"/>
    </source>
</evidence>
<evidence type="ECO:0000256" key="6">
    <source>
        <dbReference type="ARBA" id="ARBA00023136"/>
    </source>
</evidence>
<keyword evidence="2" id="KW-0813">Transport</keyword>
<evidence type="ECO:0000256" key="3">
    <source>
        <dbReference type="ARBA" id="ARBA00022475"/>
    </source>
</evidence>
<feature type="region of interest" description="Disordered" evidence="7">
    <location>
        <begin position="686"/>
        <end position="730"/>
    </location>
</feature>
<evidence type="ECO:0000256" key="5">
    <source>
        <dbReference type="ARBA" id="ARBA00022989"/>
    </source>
</evidence>
<dbReference type="AlphaFoldDB" id="A0A9Q5NBZ8"/>
<feature type="domain" description="Chalcone isomerase" evidence="10">
    <location>
        <begin position="109"/>
        <end position="139"/>
    </location>
</feature>
<feature type="transmembrane region" description="Helical" evidence="8">
    <location>
        <begin position="571"/>
        <end position="591"/>
    </location>
</feature>
<keyword evidence="5 8" id="KW-1133">Transmembrane helix</keyword>
<comment type="caution">
    <text evidence="11">The sequence shown here is derived from an EMBL/GenBank/DDBJ whole genome shotgun (WGS) entry which is preliminary data.</text>
</comment>
<dbReference type="EMBL" id="LNZH02000076">
    <property type="protein sequence ID" value="OCB91636.1"/>
    <property type="molecule type" value="Genomic_DNA"/>
</dbReference>
<accession>A0A9Q5NBZ8</accession>